<dbReference type="Pfam" id="PF01584">
    <property type="entry name" value="CheW"/>
    <property type="match status" value="1"/>
</dbReference>
<comment type="caution">
    <text evidence="6">The sequence shown here is derived from an EMBL/GenBank/DDBJ whole genome shotgun (WGS) entry which is preliminary data.</text>
</comment>
<evidence type="ECO:0000256" key="1">
    <source>
        <dbReference type="ARBA" id="ARBA00004496"/>
    </source>
</evidence>
<organism evidence="6 7">
    <name type="scientific">Anaerobaca lacustris</name>
    <dbReference type="NCBI Taxonomy" id="3044600"/>
    <lineage>
        <taxon>Bacteria</taxon>
        <taxon>Pseudomonadati</taxon>
        <taxon>Planctomycetota</taxon>
        <taxon>Phycisphaerae</taxon>
        <taxon>Sedimentisphaerales</taxon>
        <taxon>Anaerobacaceae</taxon>
        <taxon>Anaerobaca</taxon>
    </lineage>
</organism>
<dbReference type="InterPro" id="IPR002545">
    <property type="entry name" value="CheW-lke_dom"/>
</dbReference>
<evidence type="ECO:0000256" key="2">
    <source>
        <dbReference type="ARBA" id="ARBA00021483"/>
    </source>
</evidence>
<dbReference type="GO" id="GO:0007165">
    <property type="term" value="P:signal transduction"/>
    <property type="evidence" value="ECO:0007669"/>
    <property type="project" value="InterPro"/>
</dbReference>
<comment type="subcellular location">
    <subcellularLocation>
        <location evidence="1">Cytoplasm</location>
    </subcellularLocation>
</comment>
<dbReference type="PANTHER" id="PTHR22617">
    <property type="entry name" value="CHEMOTAXIS SENSOR HISTIDINE KINASE-RELATED"/>
    <property type="match status" value="1"/>
</dbReference>
<dbReference type="SMART" id="SM00260">
    <property type="entry name" value="CheW"/>
    <property type="match status" value="1"/>
</dbReference>
<evidence type="ECO:0000259" key="5">
    <source>
        <dbReference type="PROSITE" id="PS50851"/>
    </source>
</evidence>
<dbReference type="Gene3D" id="2.40.50.180">
    <property type="entry name" value="CheA-289, Domain 4"/>
    <property type="match status" value="1"/>
</dbReference>
<accession>A0AAW6TY44</accession>
<dbReference type="AlphaFoldDB" id="A0AAW6TY44"/>
<dbReference type="PANTHER" id="PTHR22617:SF41">
    <property type="entry name" value="CHEMOTAXIS SIGNAL TRANSDUCTION SYSTEM ADAPTOR PROTEIN CHEW"/>
    <property type="match status" value="1"/>
</dbReference>
<name>A0AAW6TY44_9BACT</name>
<evidence type="ECO:0000256" key="3">
    <source>
        <dbReference type="ARBA" id="ARBA00022490"/>
    </source>
</evidence>
<gene>
    <name evidence="6" type="ORF">QJ522_04760</name>
</gene>
<evidence type="ECO:0000313" key="7">
    <source>
        <dbReference type="Proteomes" id="UP001431776"/>
    </source>
</evidence>
<keyword evidence="4" id="KW-0145">Chemotaxis</keyword>
<dbReference type="RefSeq" id="WP_349243750.1">
    <property type="nucleotide sequence ID" value="NZ_JASCXX010000004.1"/>
</dbReference>
<protein>
    <recommendedName>
        <fullName evidence="2">Chemotaxis protein CheW</fullName>
    </recommendedName>
</protein>
<dbReference type="Gene3D" id="2.30.30.40">
    <property type="entry name" value="SH3 Domains"/>
    <property type="match status" value="1"/>
</dbReference>
<feature type="domain" description="CheW-like" evidence="5">
    <location>
        <begin position="19"/>
        <end position="163"/>
    </location>
</feature>
<sequence length="171" mass="18601">MTATASKPQHRSTAAQQKEGKYLTFALAHEEYGLEILKVREIIGYIDVTAVPQTPHYVKGVINLRGQVIPVVDLRAKFGMETTDVTDETCIIVVEIRCADRTSSTGIIVDRVQEVLDIAGQNIEDAPQFDASVDTSFILGMGKVGDAVKILLDIDKVLAGESLDGLRSETL</sequence>
<dbReference type="GO" id="GO:0006935">
    <property type="term" value="P:chemotaxis"/>
    <property type="evidence" value="ECO:0007669"/>
    <property type="project" value="UniProtKB-KW"/>
</dbReference>
<dbReference type="FunFam" id="2.40.50.180:FF:000002">
    <property type="entry name" value="Chemotaxis protein CheW"/>
    <property type="match status" value="1"/>
</dbReference>
<dbReference type="InterPro" id="IPR036061">
    <property type="entry name" value="CheW-like_dom_sf"/>
</dbReference>
<keyword evidence="7" id="KW-1185">Reference proteome</keyword>
<dbReference type="CDD" id="cd00732">
    <property type="entry name" value="CheW"/>
    <property type="match status" value="1"/>
</dbReference>
<proteinExistence type="predicted"/>
<dbReference type="Proteomes" id="UP001431776">
    <property type="component" value="Unassembled WGS sequence"/>
</dbReference>
<keyword evidence="3" id="KW-0963">Cytoplasm</keyword>
<evidence type="ECO:0000313" key="6">
    <source>
        <dbReference type="EMBL" id="MDI6448344.1"/>
    </source>
</evidence>
<dbReference type="EMBL" id="JASCXX010000004">
    <property type="protein sequence ID" value="MDI6448344.1"/>
    <property type="molecule type" value="Genomic_DNA"/>
</dbReference>
<evidence type="ECO:0000256" key="4">
    <source>
        <dbReference type="ARBA" id="ARBA00022500"/>
    </source>
</evidence>
<dbReference type="PROSITE" id="PS50851">
    <property type="entry name" value="CHEW"/>
    <property type="match status" value="1"/>
</dbReference>
<reference evidence="6" key="1">
    <citation type="submission" date="2023-05" db="EMBL/GenBank/DDBJ databases">
        <title>Anaerotaeda fermentans gen. nov., sp. nov., a novel anaerobic planctomycete of the new family within the order Sedimentisphaerales isolated from Taman Peninsula, Russia.</title>
        <authorList>
            <person name="Khomyakova M.A."/>
            <person name="Merkel A.Y."/>
            <person name="Slobodkin A.I."/>
        </authorList>
    </citation>
    <scope>NUCLEOTIDE SEQUENCE</scope>
    <source>
        <strain evidence="6">M17dextr</strain>
    </source>
</reference>
<dbReference type="SUPFAM" id="SSF50341">
    <property type="entry name" value="CheW-like"/>
    <property type="match status" value="1"/>
</dbReference>
<dbReference type="InterPro" id="IPR039315">
    <property type="entry name" value="CheW"/>
</dbReference>
<dbReference type="GO" id="GO:0005829">
    <property type="term" value="C:cytosol"/>
    <property type="evidence" value="ECO:0007669"/>
    <property type="project" value="TreeGrafter"/>
</dbReference>